<feature type="compositionally biased region" description="Acidic residues" evidence="1">
    <location>
        <begin position="23"/>
        <end position="35"/>
    </location>
</feature>
<accession>A0A8S1UYW1</accession>
<sequence>MGQGSSCRNQIIIVSNFNHRDSEEEQEQEQEEEDNQNQTPPHEDSDEGDNYFIQSLNQFEQYQRQQQEAQQREREEILWKHVKLLEFLMQAQQEQIILNRFLEELQMEDNEDEDQLEINISLFYKQKHGQPINYPCKHAQCLTVATLNCHGKVNCKNDCPSFAIKDALFDISKNQIFSKYDHNKFGNYVSIQQRMEMAQILTDSLQRSKMNDSQQNEFCKNFSKVLCLEFMNQKK</sequence>
<comment type="caution">
    <text evidence="2">The sequence shown here is derived from an EMBL/GenBank/DDBJ whole genome shotgun (WGS) entry which is preliminary data.</text>
</comment>
<dbReference type="Proteomes" id="UP000683925">
    <property type="component" value="Unassembled WGS sequence"/>
</dbReference>
<name>A0A8S1UYW1_PAROT</name>
<evidence type="ECO:0000313" key="3">
    <source>
        <dbReference type="Proteomes" id="UP000683925"/>
    </source>
</evidence>
<dbReference type="AlphaFoldDB" id="A0A8S1UYW1"/>
<proteinExistence type="predicted"/>
<organism evidence="2 3">
    <name type="scientific">Paramecium octaurelia</name>
    <dbReference type="NCBI Taxonomy" id="43137"/>
    <lineage>
        <taxon>Eukaryota</taxon>
        <taxon>Sar</taxon>
        <taxon>Alveolata</taxon>
        <taxon>Ciliophora</taxon>
        <taxon>Intramacronucleata</taxon>
        <taxon>Oligohymenophorea</taxon>
        <taxon>Peniculida</taxon>
        <taxon>Parameciidae</taxon>
        <taxon>Paramecium</taxon>
    </lineage>
</organism>
<keyword evidence="3" id="KW-1185">Reference proteome</keyword>
<reference evidence="2" key="1">
    <citation type="submission" date="2021-01" db="EMBL/GenBank/DDBJ databases">
        <authorList>
            <consortium name="Genoscope - CEA"/>
            <person name="William W."/>
        </authorList>
    </citation>
    <scope>NUCLEOTIDE SEQUENCE</scope>
</reference>
<dbReference type="OrthoDB" id="10348527at2759"/>
<evidence type="ECO:0000313" key="2">
    <source>
        <dbReference type="EMBL" id="CAD8169664.1"/>
    </source>
</evidence>
<protein>
    <submittedName>
        <fullName evidence="2">Uncharacterized protein</fullName>
    </submittedName>
</protein>
<feature type="region of interest" description="Disordered" evidence="1">
    <location>
        <begin position="1"/>
        <end position="49"/>
    </location>
</feature>
<feature type="compositionally biased region" description="Polar residues" evidence="1">
    <location>
        <begin position="1"/>
        <end position="17"/>
    </location>
</feature>
<dbReference type="EMBL" id="CAJJDP010000054">
    <property type="protein sequence ID" value="CAD8169664.1"/>
    <property type="molecule type" value="Genomic_DNA"/>
</dbReference>
<gene>
    <name evidence="2" type="ORF">POCTA_138.1.T0540061</name>
</gene>
<evidence type="ECO:0000256" key="1">
    <source>
        <dbReference type="SAM" id="MobiDB-lite"/>
    </source>
</evidence>
<dbReference type="OMA" id="VATLNCH"/>